<dbReference type="InterPro" id="IPR001878">
    <property type="entry name" value="Znf_CCHC"/>
</dbReference>
<evidence type="ECO:0000256" key="1">
    <source>
        <dbReference type="PROSITE-ProRule" id="PRU00047"/>
    </source>
</evidence>
<dbReference type="AlphaFoldDB" id="A0A8K0CRF4"/>
<dbReference type="SUPFAM" id="SSF56672">
    <property type="entry name" value="DNA/RNA polymerases"/>
    <property type="match status" value="1"/>
</dbReference>
<dbReference type="Proteomes" id="UP000801492">
    <property type="component" value="Unassembled WGS sequence"/>
</dbReference>
<dbReference type="InterPro" id="IPR036875">
    <property type="entry name" value="Znf_CCHC_sf"/>
</dbReference>
<dbReference type="GO" id="GO:0008270">
    <property type="term" value="F:zinc ion binding"/>
    <property type="evidence" value="ECO:0007669"/>
    <property type="project" value="UniProtKB-KW"/>
</dbReference>
<evidence type="ECO:0000313" key="3">
    <source>
        <dbReference type="EMBL" id="KAF2888310.1"/>
    </source>
</evidence>
<dbReference type="GO" id="GO:0071897">
    <property type="term" value="P:DNA biosynthetic process"/>
    <property type="evidence" value="ECO:0007669"/>
    <property type="project" value="UniProtKB-ARBA"/>
</dbReference>
<feature type="domain" description="CCHC-type" evidence="2">
    <location>
        <begin position="43"/>
        <end position="58"/>
    </location>
</feature>
<evidence type="ECO:0000313" key="4">
    <source>
        <dbReference type="Proteomes" id="UP000801492"/>
    </source>
</evidence>
<organism evidence="3 4">
    <name type="scientific">Ignelater luminosus</name>
    <name type="common">Cucubano</name>
    <name type="synonym">Pyrophorus luminosus</name>
    <dbReference type="NCBI Taxonomy" id="2038154"/>
    <lineage>
        <taxon>Eukaryota</taxon>
        <taxon>Metazoa</taxon>
        <taxon>Ecdysozoa</taxon>
        <taxon>Arthropoda</taxon>
        <taxon>Hexapoda</taxon>
        <taxon>Insecta</taxon>
        <taxon>Pterygota</taxon>
        <taxon>Neoptera</taxon>
        <taxon>Endopterygota</taxon>
        <taxon>Coleoptera</taxon>
        <taxon>Polyphaga</taxon>
        <taxon>Elateriformia</taxon>
        <taxon>Elateroidea</taxon>
        <taxon>Elateridae</taxon>
        <taxon>Agrypninae</taxon>
        <taxon>Pyrophorini</taxon>
        <taxon>Ignelater</taxon>
    </lineage>
</organism>
<protein>
    <recommendedName>
        <fullName evidence="2">CCHC-type domain-containing protein</fullName>
    </recommendedName>
</protein>
<keyword evidence="1" id="KW-0862">Zinc</keyword>
<evidence type="ECO:0000259" key="2">
    <source>
        <dbReference type="PROSITE" id="PS50158"/>
    </source>
</evidence>
<dbReference type="Gene3D" id="4.10.60.10">
    <property type="entry name" value="Zinc finger, CCHC-type"/>
    <property type="match status" value="1"/>
</dbReference>
<gene>
    <name evidence="3" type="ORF">ILUMI_17862</name>
</gene>
<proteinExistence type="predicted"/>
<keyword evidence="4" id="KW-1185">Reference proteome</keyword>
<keyword evidence="1" id="KW-0863">Zinc-finger</keyword>
<keyword evidence="1" id="KW-0479">Metal-binding</keyword>
<sequence>QLLHGIVEFTGVNESVMRTTRKETTKNKIKKGKGVTSKAKETCYKCGEKGHYKSECKNKKVKCVKSGTVMFIDSQINNQKVLVSVANNTKADIELVGSVKKHLITKVDEVDSSVPREISLENIHVDVSTTPEIVNKLVHLYLVKMDIRDNNVPVIFKPCQASLKKTRYHSRNREWTENGNVTETQSQYASPVLLVSKKTGKPRLVVNYRAPRSKREDIINHTGRNAAYEFCRLMNTALGPLNNKICVCYLDDLLLDRNVE</sequence>
<dbReference type="Gene3D" id="3.10.10.10">
    <property type="entry name" value="HIV Type 1 Reverse Transcriptase, subunit A, domain 1"/>
    <property type="match status" value="1"/>
</dbReference>
<dbReference type="InterPro" id="IPR043502">
    <property type="entry name" value="DNA/RNA_pol_sf"/>
</dbReference>
<name>A0A8K0CRF4_IGNLU</name>
<dbReference type="OrthoDB" id="7478317at2759"/>
<dbReference type="EMBL" id="VTPC01078409">
    <property type="protein sequence ID" value="KAF2888310.1"/>
    <property type="molecule type" value="Genomic_DNA"/>
</dbReference>
<dbReference type="SMART" id="SM00343">
    <property type="entry name" value="ZnF_C2HC"/>
    <property type="match status" value="1"/>
</dbReference>
<dbReference type="GO" id="GO:0003676">
    <property type="term" value="F:nucleic acid binding"/>
    <property type="evidence" value="ECO:0007669"/>
    <property type="project" value="InterPro"/>
</dbReference>
<dbReference type="SUPFAM" id="SSF57756">
    <property type="entry name" value="Retrovirus zinc finger-like domains"/>
    <property type="match status" value="1"/>
</dbReference>
<comment type="caution">
    <text evidence="3">The sequence shown here is derived from an EMBL/GenBank/DDBJ whole genome shotgun (WGS) entry which is preliminary data.</text>
</comment>
<dbReference type="PROSITE" id="PS50158">
    <property type="entry name" value="ZF_CCHC"/>
    <property type="match status" value="1"/>
</dbReference>
<feature type="non-terminal residue" evidence="3">
    <location>
        <position position="1"/>
    </location>
</feature>
<dbReference type="Pfam" id="PF00098">
    <property type="entry name" value="zf-CCHC"/>
    <property type="match status" value="1"/>
</dbReference>
<accession>A0A8K0CRF4</accession>
<reference evidence="3" key="1">
    <citation type="submission" date="2019-08" db="EMBL/GenBank/DDBJ databases">
        <title>The genome of the North American firefly Photinus pyralis.</title>
        <authorList>
            <consortium name="Photinus pyralis genome working group"/>
            <person name="Fallon T.R."/>
            <person name="Sander Lower S.E."/>
            <person name="Weng J.-K."/>
        </authorList>
    </citation>
    <scope>NUCLEOTIDE SEQUENCE</scope>
    <source>
        <strain evidence="3">TRF0915ILg1</strain>
        <tissue evidence="3">Whole body</tissue>
    </source>
</reference>